<proteinExistence type="predicted"/>
<dbReference type="STRING" id="679937.Bcop_2059"/>
<keyword evidence="4" id="KW-1185">Reference proteome</keyword>
<dbReference type="GO" id="GO:0006506">
    <property type="term" value="P:GPI anchor biosynthetic process"/>
    <property type="evidence" value="ECO:0007669"/>
    <property type="project" value="TreeGrafter"/>
</dbReference>
<dbReference type="GO" id="GO:0016020">
    <property type="term" value="C:membrane"/>
    <property type="evidence" value="ECO:0007669"/>
    <property type="project" value="GOC"/>
</dbReference>
<dbReference type="HOGENOM" id="CLU_079288_0_0_10"/>
<keyword evidence="3" id="KW-0540">Nuclease</keyword>
<name>F3ZSZ2_9BACE</name>
<dbReference type="PANTHER" id="PTHR14859">
    <property type="entry name" value="CALCOFLUOR WHITE HYPERSENSITIVE PROTEIN PRECURSOR"/>
    <property type="match status" value="1"/>
</dbReference>
<dbReference type="InterPro" id="IPR051916">
    <property type="entry name" value="GPI-anchor_lipid_remodeler"/>
</dbReference>
<dbReference type="PANTHER" id="PTHR14859:SF1">
    <property type="entry name" value="PGAP2-INTERACTING PROTEIN"/>
    <property type="match status" value="1"/>
</dbReference>
<dbReference type="EMBL" id="CM001167">
    <property type="protein sequence ID" value="EGJ72233.1"/>
    <property type="molecule type" value="Genomic_DNA"/>
</dbReference>
<dbReference type="Proteomes" id="UP000018439">
    <property type="component" value="Chromosome"/>
</dbReference>
<dbReference type="Gene3D" id="3.60.10.10">
    <property type="entry name" value="Endonuclease/exonuclease/phosphatase"/>
    <property type="match status" value="1"/>
</dbReference>
<sequence>MKRMINFLFTLLLISIPIGCSSSNNDESNYPPGEIDNTFKVMSYNILNGMKNDNSPNKTTYVNWLKAKDIDILALQEINFVEGLPTSTKIDEEAELKKQANRYGHNHVVILKKPGYKNHIGITSKYPIEDVVKVHEGMDHGYIKAKINGYNILATHLDPYTYENRQREIQLVLNEIKKSGEQNWILLGDFNSVTPLDEEKYLNDGNRYLDWLKKYENDGIHHNLVDGKIDYSIHQAILDFGLKDALYEINPDYSYPKDRAARIDFIYVSENLLKKTVKYQVIEDAFTKKVSDHYPHLIELKRN</sequence>
<dbReference type="AlphaFoldDB" id="F3ZSZ2"/>
<dbReference type="GO" id="GO:0004527">
    <property type="term" value="F:exonuclease activity"/>
    <property type="evidence" value="ECO:0007669"/>
    <property type="project" value="UniProtKB-KW"/>
</dbReference>
<gene>
    <name evidence="3" type="ORF">Bcop_2059</name>
</gene>
<evidence type="ECO:0000313" key="3">
    <source>
        <dbReference type="EMBL" id="EGJ72233.1"/>
    </source>
</evidence>
<organism evidence="3 4">
    <name type="scientific">Bacteroides coprosuis DSM 18011</name>
    <dbReference type="NCBI Taxonomy" id="679937"/>
    <lineage>
        <taxon>Bacteria</taxon>
        <taxon>Pseudomonadati</taxon>
        <taxon>Bacteroidota</taxon>
        <taxon>Bacteroidia</taxon>
        <taxon>Bacteroidales</taxon>
        <taxon>Bacteroidaceae</taxon>
        <taxon>Bacteroides</taxon>
    </lineage>
</organism>
<evidence type="ECO:0000313" key="4">
    <source>
        <dbReference type="Proteomes" id="UP000018439"/>
    </source>
</evidence>
<keyword evidence="1" id="KW-0732">Signal</keyword>
<dbReference type="InterPro" id="IPR036691">
    <property type="entry name" value="Endo/exonu/phosph_ase_sf"/>
</dbReference>
<dbReference type="InterPro" id="IPR005135">
    <property type="entry name" value="Endo/exonuclease/phosphatase"/>
</dbReference>
<reference evidence="3 4" key="1">
    <citation type="journal article" date="2011" name="Stand. Genomic Sci.">
        <title>Non-contiguous finished genome sequence of Bacteroides coprosuis type strain (PC139).</title>
        <authorList>
            <person name="Land M."/>
            <person name="Held B."/>
            <person name="Gronow S."/>
            <person name="Abt B."/>
            <person name="Lucas S."/>
            <person name="Del Rio T.G."/>
            <person name="Nolan M."/>
            <person name="Tice H."/>
            <person name="Cheng J.F."/>
            <person name="Pitluck S."/>
            <person name="Liolios K."/>
            <person name="Pagani I."/>
            <person name="Ivanova N."/>
            <person name="Mavromatis K."/>
            <person name="Mikhailova N."/>
            <person name="Pati A."/>
            <person name="Tapia R."/>
            <person name="Han C."/>
            <person name="Goodwin L."/>
            <person name="Chen A."/>
            <person name="Palaniappan K."/>
            <person name="Hauser L."/>
            <person name="Brambilla E.M."/>
            <person name="Rohde M."/>
            <person name="Goker M."/>
            <person name="Detter J.C."/>
            <person name="Woyke T."/>
            <person name="Bristow J."/>
            <person name="Eisen J.A."/>
            <person name="Markowitz V."/>
            <person name="Hugenholtz P."/>
            <person name="Kyrpides N.C."/>
            <person name="Klenk H.P."/>
            <person name="Lapidus A."/>
        </authorList>
    </citation>
    <scope>NUCLEOTIDE SEQUENCE</scope>
    <source>
        <strain evidence="3 4">DSM 18011</strain>
    </source>
</reference>
<keyword evidence="3" id="KW-0269">Exonuclease</keyword>
<feature type="signal peptide" evidence="1">
    <location>
        <begin position="1"/>
        <end position="22"/>
    </location>
</feature>
<feature type="domain" description="Endonuclease/exonuclease/phosphatase" evidence="2">
    <location>
        <begin position="42"/>
        <end position="293"/>
    </location>
</feature>
<dbReference type="GO" id="GO:0004519">
    <property type="term" value="F:endonuclease activity"/>
    <property type="evidence" value="ECO:0007669"/>
    <property type="project" value="UniProtKB-KW"/>
</dbReference>
<evidence type="ECO:0000256" key="1">
    <source>
        <dbReference type="SAM" id="SignalP"/>
    </source>
</evidence>
<protein>
    <submittedName>
        <fullName evidence="3">Endonuclease/exonuclease/phosphatase</fullName>
    </submittedName>
</protein>
<dbReference type="OrthoDB" id="9778989at2"/>
<keyword evidence="3" id="KW-0378">Hydrolase</keyword>
<dbReference type="SUPFAM" id="SSF56219">
    <property type="entry name" value="DNase I-like"/>
    <property type="match status" value="1"/>
</dbReference>
<feature type="chain" id="PRO_5003309500" evidence="1">
    <location>
        <begin position="23"/>
        <end position="303"/>
    </location>
</feature>
<dbReference type="Pfam" id="PF03372">
    <property type="entry name" value="Exo_endo_phos"/>
    <property type="match status" value="1"/>
</dbReference>
<dbReference type="eggNOG" id="COG3568">
    <property type="taxonomic scope" value="Bacteria"/>
</dbReference>
<keyword evidence="3" id="KW-0255">Endonuclease</keyword>
<evidence type="ECO:0000259" key="2">
    <source>
        <dbReference type="Pfam" id="PF03372"/>
    </source>
</evidence>
<accession>F3ZSZ2</accession>